<evidence type="ECO:0000256" key="1">
    <source>
        <dbReference type="SAM" id="MobiDB-lite"/>
    </source>
</evidence>
<gene>
    <name evidence="2" type="ORF">SAMN05216267_100263</name>
</gene>
<proteinExistence type="predicted"/>
<reference evidence="2 3" key="1">
    <citation type="submission" date="2016-10" db="EMBL/GenBank/DDBJ databases">
        <authorList>
            <person name="de Groot N.N."/>
        </authorList>
    </citation>
    <scope>NUCLEOTIDE SEQUENCE [LARGE SCALE GENOMIC DNA]</scope>
    <source>
        <strain evidence="2 3">CGMCC 4.2026</strain>
    </source>
</reference>
<dbReference type="AlphaFoldDB" id="A0A1H8E904"/>
<protein>
    <submittedName>
        <fullName evidence="2">Avirulence D protein (AvrD)</fullName>
    </submittedName>
</protein>
<dbReference type="Proteomes" id="UP000181951">
    <property type="component" value="Unassembled WGS sequence"/>
</dbReference>
<dbReference type="InterPro" id="IPR008799">
    <property type="entry name" value="Pseudomon_AvrD"/>
</dbReference>
<dbReference type="RefSeq" id="WP_069463260.1">
    <property type="nucleotide sequence ID" value="NZ_FODD01000002.1"/>
</dbReference>
<dbReference type="EMBL" id="FODD01000002">
    <property type="protein sequence ID" value="SEN15604.1"/>
    <property type="molecule type" value="Genomic_DNA"/>
</dbReference>
<name>A0A1H8E904_9ACTN</name>
<evidence type="ECO:0000313" key="2">
    <source>
        <dbReference type="EMBL" id="SEN15604.1"/>
    </source>
</evidence>
<feature type="compositionally biased region" description="Low complexity" evidence="1">
    <location>
        <begin position="237"/>
        <end position="246"/>
    </location>
</feature>
<feature type="region of interest" description="Disordered" evidence="1">
    <location>
        <begin position="216"/>
        <end position="263"/>
    </location>
</feature>
<keyword evidence="3" id="KW-1185">Reference proteome</keyword>
<dbReference type="OrthoDB" id="4919083at2"/>
<dbReference type="STRING" id="310780.SAMN05216267_100263"/>
<evidence type="ECO:0000313" key="3">
    <source>
        <dbReference type="Proteomes" id="UP000181951"/>
    </source>
</evidence>
<dbReference type="Pfam" id="PF05655">
    <property type="entry name" value="AvrD"/>
    <property type="match status" value="2"/>
</dbReference>
<accession>A0A1H8E904</accession>
<sequence length="370" mass="38779">MPILEVASVDDLLGPREGRFLGEGFKRVEHSLSELTVSPGAPGVGGIEATAGIDVVGLWSRKGARRQKPHLSTIDAMLFATRLTGLYAAHAFTLAPDAGFTVECVDLKAGSSPDEDELDMFPVSGRLVAADRTGGAWSTTLECRIGSMTARVRARHGAGRAPARTADLYRRAEELPGPWNDAPFGIPHRTREQLLTAVRVTADGAGDLQASAHVTLAPGRAPVAPDGIRDAGRGRLGARPAGEPGSEPGGASSGAPKGAPPDSPATMIDAFIAAMQLGQVLLYTLDGIERAGSNNLWMRRTRVTAGPAPARPGDEVTARLERAMLLPSSAGTWRSADVVGSLHGVESRAGVAHLLPASRPRSTPLERWRS</sequence>
<organism evidence="2 3">
    <name type="scientific">Actinacidiphila rubida</name>
    <dbReference type="NCBI Taxonomy" id="310780"/>
    <lineage>
        <taxon>Bacteria</taxon>
        <taxon>Bacillati</taxon>
        <taxon>Actinomycetota</taxon>
        <taxon>Actinomycetes</taxon>
        <taxon>Kitasatosporales</taxon>
        <taxon>Streptomycetaceae</taxon>
        <taxon>Actinacidiphila</taxon>
    </lineage>
</organism>